<dbReference type="PANTHER" id="PTHR43173">
    <property type="entry name" value="ABC1 FAMILY PROTEIN"/>
    <property type="match status" value="1"/>
</dbReference>
<evidence type="ECO:0000313" key="2">
    <source>
        <dbReference type="EMBL" id="MDT0478364.1"/>
    </source>
</evidence>
<accession>A0ABU2UYX9</accession>
<protein>
    <submittedName>
        <fullName evidence="2">AarF/UbiB family protein</fullName>
    </submittedName>
</protein>
<dbReference type="Pfam" id="PF03109">
    <property type="entry name" value="ABC1"/>
    <property type="match status" value="1"/>
</dbReference>
<dbReference type="InterPro" id="IPR051130">
    <property type="entry name" value="Mito_struct-func_regulator"/>
</dbReference>
<proteinExistence type="predicted"/>
<evidence type="ECO:0000313" key="3">
    <source>
        <dbReference type="Proteomes" id="UP001180489"/>
    </source>
</evidence>
<dbReference type="InterPro" id="IPR000719">
    <property type="entry name" value="Prot_kinase_dom"/>
</dbReference>
<keyword evidence="3" id="KW-1185">Reference proteome</keyword>
<dbReference type="Proteomes" id="UP001180489">
    <property type="component" value="Unassembled WGS sequence"/>
</dbReference>
<dbReference type="SUPFAM" id="SSF56112">
    <property type="entry name" value="Protein kinase-like (PK-like)"/>
    <property type="match status" value="1"/>
</dbReference>
<feature type="domain" description="Protein kinase" evidence="1">
    <location>
        <begin position="1"/>
        <end position="147"/>
    </location>
</feature>
<reference evidence="2" key="1">
    <citation type="submission" date="2024-05" db="EMBL/GenBank/DDBJ databases">
        <title>30 novel species of actinomycetes from the DSMZ collection.</title>
        <authorList>
            <person name="Nouioui I."/>
        </authorList>
    </citation>
    <scope>NUCLEOTIDE SEQUENCE</scope>
    <source>
        <strain evidence="2">DSM 41014</strain>
    </source>
</reference>
<dbReference type="PANTHER" id="PTHR43173:SF22">
    <property type="entry name" value="OS07G0227800 PROTEIN"/>
    <property type="match status" value="1"/>
</dbReference>
<dbReference type="InterPro" id="IPR011009">
    <property type="entry name" value="Kinase-like_dom_sf"/>
</dbReference>
<dbReference type="EMBL" id="JAVRFF010000391">
    <property type="protein sequence ID" value="MDT0478364.1"/>
    <property type="molecule type" value="Genomic_DNA"/>
</dbReference>
<gene>
    <name evidence="2" type="ORF">RM863_40290</name>
</gene>
<dbReference type="InterPro" id="IPR004147">
    <property type="entry name" value="ABC1_dom"/>
</dbReference>
<feature type="non-terminal residue" evidence="2">
    <location>
        <position position="147"/>
    </location>
</feature>
<evidence type="ECO:0000259" key="1">
    <source>
        <dbReference type="PROSITE" id="PS50011"/>
    </source>
</evidence>
<dbReference type="PROSITE" id="PS50011">
    <property type="entry name" value="PROTEIN_KINASE_DOM"/>
    <property type="match status" value="1"/>
</dbReference>
<name>A0ABU2UYX9_9ACTN</name>
<feature type="non-terminal residue" evidence="2">
    <location>
        <position position="1"/>
    </location>
</feature>
<organism evidence="2 3">
    <name type="scientific">Streptomyces hintoniae</name>
    <dbReference type="NCBI Taxonomy" id="3075521"/>
    <lineage>
        <taxon>Bacteria</taxon>
        <taxon>Bacillati</taxon>
        <taxon>Actinomycetota</taxon>
        <taxon>Actinomycetes</taxon>
        <taxon>Kitasatosporales</taxon>
        <taxon>Streptomycetaceae</taxon>
        <taxon>Streptomyces</taxon>
    </lineage>
</organism>
<sequence length="147" mass="16836">MLCNSFHADLHAGNLMLLTDGRIGFIDFGIVGKLEPKAWQASMGMMDSFAKEDYRGMAHYMVEMDMTHAREQVNVDVLAQDLESVMKKILAEDSLFMGKTIDQTMPNRLKDHTDEINQMLLEMVEVGKRHGIHFPRDFALLTKQLLY</sequence>
<comment type="caution">
    <text evidence="2">The sequence shown here is derived from an EMBL/GenBank/DDBJ whole genome shotgun (WGS) entry which is preliminary data.</text>
</comment>